<dbReference type="EMBL" id="CP046051">
    <property type="protein sequence ID" value="QKN24416.1"/>
    <property type="molecule type" value="Genomic_DNA"/>
</dbReference>
<dbReference type="Pfam" id="PF00583">
    <property type="entry name" value="Acetyltransf_1"/>
    <property type="match status" value="1"/>
</dbReference>
<gene>
    <name evidence="2" type="ORF">GJQ69_07950</name>
</gene>
<dbReference type="KEGG" id="clf:GJQ69_07950"/>
<name>A0A859DRU4_9FIRM</name>
<dbReference type="Gene3D" id="3.40.630.30">
    <property type="match status" value="1"/>
</dbReference>
<dbReference type="InterPro" id="IPR016181">
    <property type="entry name" value="Acyl_CoA_acyltransferase"/>
</dbReference>
<proteinExistence type="predicted"/>
<dbReference type="InterPro" id="IPR000182">
    <property type="entry name" value="GNAT_dom"/>
</dbReference>
<evidence type="ECO:0000313" key="2">
    <source>
        <dbReference type="EMBL" id="QKN24416.1"/>
    </source>
</evidence>
<dbReference type="GO" id="GO:0016747">
    <property type="term" value="F:acyltransferase activity, transferring groups other than amino-acyl groups"/>
    <property type="evidence" value="ECO:0007669"/>
    <property type="project" value="InterPro"/>
</dbReference>
<dbReference type="CDD" id="cd04301">
    <property type="entry name" value="NAT_SF"/>
    <property type="match status" value="1"/>
</dbReference>
<dbReference type="SUPFAM" id="SSF55729">
    <property type="entry name" value="Acyl-CoA N-acyltransferases (Nat)"/>
    <property type="match status" value="1"/>
</dbReference>
<dbReference type="Proteomes" id="UP000501316">
    <property type="component" value="Chromosome"/>
</dbReference>
<sequence>MNLRLANISDLPKLKAVYGNIIDNMNRNNISIWDDIYPCEFFSDDIENNRLYLLVEEHDIIVAAFALCESNAGEGYVKWENTHSKALYLDRLGVNVDYSRQGIGSMMLKHAIMLTKQKNALVHPARQQRESAVAAALSDQNRVILAKFKK</sequence>
<dbReference type="RefSeq" id="WP_086035257.1">
    <property type="nucleotide sequence ID" value="NZ_CP046051.1"/>
</dbReference>
<reference evidence="2 3" key="1">
    <citation type="submission" date="2019-11" db="EMBL/GenBank/DDBJ databases">
        <authorList>
            <person name="Ren C."/>
            <person name="Wang H."/>
            <person name="Xu Y."/>
        </authorList>
    </citation>
    <scope>NUCLEOTIDE SEQUENCE [LARGE SCALE GENOMIC DNA]</scope>
    <source>
        <strain evidence="2 3">LBM 19010</strain>
    </source>
</reference>
<evidence type="ECO:0000259" key="1">
    <source>
        <dbReference type="PROSITE" id="PS51186"/>
    </source>
</evidence>
<dbReference type="PROSITE" id="PS51186">
    <property type="entry name" value="GNAT"/>
    <property type="match status" value="1"/>
</dbReference>
<keyword evidence="2" id="KW-0808">Transferase</keyword>
<protein>
    <submittedName>
        <fullName evidence="2">GNAT family N-acetyltransferase</fullName>
    </submittedName>
</protein>
<organism evidence="2 3">
    <name type="scientific">Caproicibacterium lactatifermentans</name>
    <dbReference type="NCBI Taxonomy" id="2666138"/>
    <lineage>
        <taxon>Bacteria</taxon>
        <taxon>Bacillati</taxon>
        <taxon>Bacillota</taxon>
        <taxon>Clostridia</taxon>
        <taxon>Eubacteriales</taxon>
        <taxon>Oscillospiraceae</taxon>
        <taxon>Caproicibacterium</taxon>
    </lineage>
</organism>
<accession>A0A859DRU4</accession>
<evidence type="ECO:0000313" key="3">
    <source>
        <dbReference type="Proteomes" id="UP000501316"/>
    </source>
</evidence>
<dbReference type="AlphaFoldDB" id="A0A859DRU4"/>
<feature type="domain" description="N-acetyltransferase" evidence="1">
    <location>
        <begin position="1"/>
        <end position="150"/>
    </location>
</feature>